<organism evidence="1 2">
    <name type="scientific">Iodobacter arcticus</name>
    <dbReference type="NCBI Taxonomy" id="590593"/>
    <lineage>
        <taxon>Bacteria</taxon>
        <taxon>Pseudomonadati</taxon>
        <taxon>Pseudomonadota</taxon>
        <taxon>Betaproteobacteria</taxon>
        <taxon>Neisseriales</taxon>
        <taxon>Chitinibacteraceae</taxon>
        <taxon>Iodobacter</taxon>
    </lineage>
</organism>
<evidence type="ECO:0000313" key="1">
    <source>
        <dbReference type="EMBL" id="MFC7422024.1"/>
    </source>
</evidence>
<evidence type="ECO:0000313" key="2">
    <source>
        <dbReference type="Proteomes" id="UP001596473"/>
    </source>
</evidence>
<dbReference type="RefSeq" id="WP_380189768.1">
    <property type="nucleotide sequence ID" value="NZ_JBHTBQ010000044.1"/>
</dbReference>
<sequence length="74" mass="8128">MSIGSSGRIVIEVDPTLKKDLYSALTKEGLSLKEWFLRGAAAYLENGSPLPLKLPEQIHGDQFLAGNNEKNKTQ</sequence>
<dbReference type="EMBL" id="JBHTBQ010000044">
    <property type="protein sequence ID" value="MFC7422024.1"/>
    <property type="molecule type" value="Genomic_DNA"/>
</dbReference>
<name>A0ABW2R420_9NEIS</name>
<accession>A0ABW2R420</accession>
<gene>
    <name evidence="1" type="ORF">ACFQNF_19380</name>
</gene>
<reference evidence="2" key="1">
    <citation type="journal article" date="2019" name="Int. J. Syst. Evol. Microbiol.">
        <title>The Global Catalogue of Microorganisms (GCM) 10K type strain sequencing project: providing services to taxonomists for standard genome sequencing and annotation.</title>
        <authorList>
            <consortium name="The Broad Institute Genomics Platform"/>
            <consortium name="The Broad Institute Genome Sequencing Center for Infectious Disease"/>
            <person name="Wu L."/>
            <person name="Ma J."/>
        </authorList>
    </citation>
    <scope>NUCLEOTIDE SEQUENCE [LARGE SCALE GENOMIC DNA]</scope>
    <source>
        <strain evidence="2">CCUG 62945</strain>
    </source>
</reference>
<protein>
    <submittedName>
        <fullName evidence="1">Uncharacterized protein</fullName>
    </submittedName>
</protein>
<comment type="caution">
    <text evidence="1">The sequence shown here is derived from an EMBL/GenBank/DDBJ whole genome shotgun (WGS) entry which is preliminary data.</text>
</comment>
<keyword evidence="2" id="KW-1185">Reference proteome</keyword>
<dbReference type="Proteomes" id="UP001596473">
    <property type="component" value="Unassembled WGS sequence"/>
</dbReference>
<proteinExistence type="predicted"/>